<keyword evidence="3" id="KW-1185">Reference proteome</keyword>
<evidence type="ECO:0000313" key="3">
    <source>
        <dbReference type="Proteomes" id="UP000037247"/>
    </source>
</evidence>
<protein>
    <submittedName>
        <fullName evidence="2">Uncharacterized protein</fullName>
    </submittedName>
</protein>
<reference evidence="2 3" key="1">
    <citation type="submission" date="2015-05" db="EMBL/GenBank/DDBJ databases">
        <title>Draft genome sequence of the bacterium Gordonia jacobaea a new member of the Gordonia genus.</title>
        <authorList>
            <person name="Jimenez-Galisteo G."/>
            <person name="Dominguez A."/>
            <person name="Munoz E."/>
            <person name="Vinas M."/>
        </authorList>
    </citation>
    <scope>NUCLEOTIDE SEQUENCE [LARGE SCALE GENOMIC DNA]</scope>
    <source>
        <strain evidence="3">mv1</strain>
    </source>
</reference>
<dbReference type="Proteomes" id="UP000037247">
    <property type="component" value="Unassembled WGS sequence"/>
</dbReference>
<evidence type="ECO:0000256" key="1">
    <source>
        <dbReference type="SAM" id="MobiDB-lite"/>
    </source>
</evidence>
<proteinExistence type="predicted"/>
<dbReference type="EMBL" id="LDTZ01000013">
    <property type="protein sequence ID" value="KNA92916.1"/>
    <property type="molecule type" value="Genomic_DNA"/>
</dbReference>
<gene>
    <name evidence="2" type="ORF">ABW18_00060</name>
</gene>
<sequence length="219" mass="23962">MSFDAWALLGAADDVFIAAATDLGVNAGVLCGKAQTEFGDGEYRTVVDWSRVVAQFLTTSIGSDDAVQAELPTTVPDMTDVLRSADDDTLLTLDEFYKGWRIGVIAEFLDARDLVAGDATEYWDYQRAMRAELLYSGEVLSERAWFTLFASRVWASDGDRGESDRAEGLSRLRAVQLDMGLIPKHGRRLRELQTATAVALGDVPEESDDSSGQRAGYSM</sequence>
<name>A0ABR5IH32_9ACTN</name>
<comment type="caution">
    <text evidence="2">The sequence shown here is derived from an EMBL/GenBank/DDBJ whole genome shotgun (WGS) entry which is preliminary data.</text>
</comment>
<evidence type="ECO:0000313" key="2">
    <source>
        <dbReference type="EMBL" id="KNA92916.1"/>
    </source>
</evidence>
<feature type="region of interest" description="Disordered" evidence="1">
    <location>
        <begin position="200"/>
        <end position="219"/>
    </location>
</feature>
<organism evidence="2 3">
    <name type="scientific">Gordonia jacobaea</name>
    <dbReference type="NCBI Taxonomy" id="122202"/>
    <lineage>
        <taxon>Bacteria</taxon>
        <taxon>Bacillati</taxon>
        <taxon>Actinomycetota</taxon>
        <taxon>Actinomycetes</taxon>
        <taxon>Mycobacteriales</taxon>
        <taxon>Gordoniaceae</taxon>
        <taxon>Gordonia</taxon>
    </lineage>
</organism>
<accession>A0ABR5IH32</accession>